<organism evidence="2 3">
    <name type="scientific">Panicum virgatum</name>
    <name type="common">Blackwell switchgrass</name>
    <dbReference type="NCBI Taxonomy" id="38727"/>
    <lineage>
        <taxon>Eukaryota</taxon>
        <taxon>Viridiplantae</taxon>
        <taxon>Streptophyta</taxon>
        <taxon>Embryophyta</taxon>
        <taxon>Tracheophyta</taxon>
        <taxon>Spermatophyta</taxon>
        <taxon>Magnoliopsida</taxon>
        <taxon>Liliopsida</taxon>
        <taxon>Poales</taxon>
        <taxon>Poaceae</taxon>
        <taxon>PACMAD clade</taxon>
        <taxon>Panicoideae</taxon>
        <taxon>Panicodae</taxon>
        <taxon>Paniceae</taxon>
        <taxon>Panicinae</taxon>
        <taxon>Panicum</taxon>
        <taxon>Panicum sect. Hiantes</taxon>
    </lineage>
</organism>
<protein>
    <submittedName>
        <fullName evidence="2">Uncharacterized protein</fullName>
    </submittedName>
</protein>
<dbReference type="EMBL" id="CM029039">
    <property type="protein sequence ID" value="KAG2646289.1"/>
    <property type="molecule type" value="Genomic_DNA"/>
</dbReference>
<feature type="region of interest" description="Disordered" evidence="1">
    <location>
        <begin position="67"/>
        <end position="117"/>
    </location>
</feature>
<evidence type="ECO:0000313" key="2">
    <source>
        <dbReference type="EMBL" id="KAG2646289.1"/>
    </source>
</evidence>
<evidence type="ECO:0000256" key="1">
    <source>
        <dbReference type="SAM" id="MobiDB-lite"/>
    </source>
</evidence>
<keyword evidence="3" id="KW-1185">Reference proteome</keyword>
<reference evidence="2 3" key="1">
    <citation type="submission" date="2020-05" db="EMBL/GenBank/DDBJ databases">
        <title>WGS assembly of Panicum virgatum.</title>
        <authorList>
            <person name="Lovell J.T."/>
            <person name="Jenkins J."/>
            <person name="Shu S."/>
            <person name="Juenger T.E."/>
            <person name="Schmutz J."/>
        </authorList>
    </citation>
    <scope>NUCLEOTIDE SEQUENCE [LARGE SCALE GENOMIC DNA]</scope>
    <source>
        <strain evidence="3">cv. AP13</strain>
    </source>
</reference>
<gene>
    <name evidence="2" type="ORF">PVAP13_2KG499510</name>
</gene>
<sequence length="177" mass="18748">MLKTHPSSTPHWATIAKIISSARFLSNGLWHSLTASDSTRTVPPLLELLVAAATVALPPIPTGWPAGAATPPPSVAAGRRQDLSSLVSLPSDSLPTPSPRPPRFHWANTRGSRRPPPPVATVLCRATSKPPLQPYDPWVSLVAPPSSSRTRWPNPCLLACLATTTTAEPWPCSLAAP</sequence>
<evidence type="ECO:0000313" key="3">
    <source>
        <dbReference type="Proteomes" id="UP000823388"/>
    </source>
</evidence>
<accession>A0A8T0WSV9</accession>
<name>A0A8T0WSV9_PANVG</name>
<proteinExistence type="predicted"/>
<dbReference type="AlphaFoldDB" id="A0A8T0WSV9"/>
<dbReference type="Proteomes" id="UP000823388">
    <property type="component" value="Chromosome 2K"/>
</dbReference>
<feature type="compositionally biased region" description="Low complexity" evidence="1">
    <location>
        <begin position="83"/>
        <end position="95"/>
    </location>
</feature>
<comment type="caution">
    <text evidence="2">The sequence shown here is derived from an EMBL/GenBank/DDBJ whole genome shotgun (WGS) entry which is preliminary data.</text>
</comment>